<evidence type="ECO:0000313" key="1">
    <source>
        <dbReference type="EMBL" id="KAF5187341.1"/>
    </source>
</evidence>
<organism evidence="1 2">
    <name type="scientific">Thalictrum thalictroides</name>
    <name type="common">Rue-anemone</name>
    <name type="synonym">Anemone thalictroides</name>
    <dbReference type="NCBI Taxonomy" id="46969"/>
    <lineage>
        <taxon>Eukaryota</taxon>
        <taxon>Viridiplantae</taxon>
        <taxon>Streptophyta</taxon>
        <taxon>Embryophyta</taxon>
        <taxon>Tracheophyta</taxon>
        <taxon>Spermatophyta</taxon>
        <taxon>Magnoliopsida</taxon>
        <taxon>Ranunculales</taxon>
        <taxon>Ranunculaceae</taxon>
        <taxon>Thalictroideae</taxon>
        <taxon>Thalictrum</taxon>
    </lineage>
</organism>
<protein>
    <submittedName>
        <fullName evidence="1">Uncharacterized protein</fullName>
    </submittedName>
</protein>
<accession>A0A7J6VRF3</accession>
<dbReference type="EMBL" id="JABWDY010028133">
    <property type="protein sequence ID" value="KAF5187341.1"/>
    <property type="molecule type" value="Genomic_DNA"/>
</dbReference>
<keyword evidence="2" id="KW-1185">Reference proteome</keyword>
<comment type="caution">
    <text evidence="1">The sequence shown here is derived from an EMBL/GenBank/DDBJ whole genome shotgun (WGS) entry which is preliminary data.</text>
</comment>
<gene>
    <name evidence="1" type="ORF">FRX31_023072</name>
</gene>
<sequence>MPPSFPVPTPKDSYDLRHLRVPQTVAIANAGKWNKCMTKLRTSFISTTWKEAVDLQREDHN</sequence>
<reference evidence="1 2" key="1">
    <citation type="submission" date="2020-06" db="EMBL/GenBank/DDBJ databases">
        <title>Transcriptomic and genomic resources for Thalictrum thalictroides and T. hernandezii: Facilitating candidate gene discovery in an emerging model plant lineage.</title>
        <authorList>
            <person name="Arias T."/>
            <person name="Riano-Pachon D.M."/>
            <person name="Di Stilio V.S."/>
        </authorList>
    </citation>
    <scope>NUCLEOTIDE SEQUENCE [LARGE SCALE GENOMIC DNA]</scope>
    <source>
        <strain evidence="2">cv. WT478/WT964</strain>
        <tissue evidence="1">Leaves</tissue>
    </source>
</reference>
<dbReference type="AlphaFoldDB" id="A0A7J6VRF3"/>
<dbReference type="Proteomes" id="UP000554482">
    <property type="component" value="Unassembled WGS sequence"/>
</dbReference>
<evidence type="ECO:0000313" key="2">
    <source>
        <dbReference type="Proteomes" id="UP000554482"/>
    </source>
</evidence>
<proteinExistence type="predicted"/>
<name>A0A7J6VRF3_THATH</name>